<dbReference type="InterPro" id="IPR008928">
    <property type="entry name" value="6-hairpin_glycosidase_sf"/>
</dbReference>
<feature type="domain" description="Glycosyl-hydrolase family 116 catalytic region" evidence="1">
    <location>
        <begin position="477"/>
        <end position="784"/>
    </location>
</feature>
<evidence type="ECO:0000259" key="2">
    <source>
        <dbReference type="Pfam" id="PF12215"/>
    </source>
</evidence>
<dbReference type="InterPro" id="IPR024462">
    <property type="entry name" value="GH116_N"/>
</dbReference>
<gene>
    <name evidence="3" type="ORF">A3F84_03740</name>
</gene>
<evidence type="ECO:0000313" key="3">
    <source>
        <dbReference type="EMBL" id="OGG53880.1"/>
    </source>
</evidence>
<accession>A0A1F6CXU6</accession>
<proteinExistence type="predicted"/>
<sequence>MSVKIKKQIPKAQVPYSRKELFEPGKQRTFTGAALKEVAFPLGGIGTGTISIGGRGNLRDWEVFNRPAKGKDLPMTFFAVWARPRGEAGVARILERKLLPPYTHARGHGMDRSNLGGVARLEEAVFRGEYPFAFVDFKDAGLPVRARLEAFNPFIPLNADDSSIPAAIFNWTFENPSSRPVALSLLATMTNPLGWQDIGIETKPFPGRLNQFRQDDLLRGLWFTAPELGAFDPNFGTAALVTPWGEVDAQTRLYRGGWWDSAHVLWDDFAEDGRLEPLIESEYRAGEKPTGGTERGEAGALALRATVPARGKVTLPVLIAWHFPYLKAWSEGVPVRTYVSGLFADAWDAARYTARHLPRLTEVSRRWHGTVFHSSLPPYVIDAVTSQASIIRTNTCIRLADGQFYGWEGCSDDVGCCHGTCTHVWNYEQSLAFLFPELERGIRRNEFLNSTDARGHMTFRTSMPANVRMRGFHACGDGQMGAIIRAYRDWQLSGDEAFLREVWPGLKRALEYAWTEPNGWDPDKDGVMEGCQHNTYDIEFYGPNTMMGAMYLGALRAGEEMARHLGEGEKAREYRAVYESGRKRTEALLWNGEYYVQKVEVMPGLEVPERLRGPAACGEECACNETPDPKTAAMQGFEVKYQYGEGCLSDQLLGQWACHVAGLGYVLDPRRVGRSVESIFRYNFRGPIGGFSNVQRIYALNDEAGLLLCSWPRGNRPRLPFVYSDEVWTGIEYHVAAHLIYEGHVAEGLAVVKGARDRHDGVRRNPWDEFECGHHYARAMSSWSVLLALCGYHYSAVEGRMRLAPKVSPEDFRCAFTTGSGWGTLSQKVAKGAQTVGVAVDYGKVALRSLVAQGSGEKATARLDGRAIPATRRAVEKGMVEVALEERVEVKEGQRLTVTLR</sequence>
<dbReference type="PANTHER" id="PTHR12654">
    <property type="entry name" value="BILE ACID BETA-GLUCOSIDASE-RELATED"/>
    <property type="match status" value="1"/>
</dbReference>
<reference evidence="3 4" key="1">
    <citation type="journal article" date="2016" name="Nat. Commun.">
        <title>Thousands of microbial genomes shed light on interconnected biogeochemical processes in an aquifer system.</title>
        <authorList>
            <person name="Anantharaman K."/>
            <person name="Brown C.T."/>
            <person name="Hug L.A."/>
            <person name="Sharon I."/>
            <person name="Castelle C.J."/>
            <person name="Probst A.J."/>
            <person name="Thomas B.C."/>
            <person name="Singh A."/>
            <person name="Wilkins M.J."/>
            <person name="Karaoz U."/>
            <person name="Brodie E.L."/>
            <person name="Williams K.H."/>
            <person name="Hubbard S.S."/>
            <person name="Banfield J.F."/>
        </authorList>
    </citation>
    <scope>NUCLEOTIDE SEQUENCE [LARGE SCALE GENOMIC DNA]</scope>
    <source>
        <strain evidence="4">RIFCSPLOWO2_12_FULL_64_10</strain>
    </source>
</reference>
<organism evidence="3 4">
    <name type="scientific">Handelsmanbacteria sp. (strain RIFCSPLOWO2_12_FULL_64_10)</name>
    <dbReference type="NCBI Taxonomy" id="1817868"/>
    <lineage>
        <taxon>Bacteria</taxon>
        <taxon>Candidatus Handelsmaniibacteriota</taxon>
    </lineage>
</organism>
<dbReference type="InterPro" id="IPR006775">
    <property type="entry name" value="GH116_catalytic"/>
</dbReference>
<dbReference type="GO" id="GO:0008422">
    <property type="term" value="F:beta-glucosidase activity"/>
    <property type="evidence" value="ECO:0007669"/>
    <property type="project" value="TreeGrafter"/>
</dbReference>
<dbReference type="GO" id="GO:0005975">
    <property type="term" value="P:carbohydrate metabolic process"/>
    <property type="evidence" value="ECO:0007669"/>
    <property type="project" value="InterPro"/>
</dbReference>
<name>A0A1F6CXU6_HANXR</name>
<dbReference type="Pfam" id="PF12215">
    <property type="entry name" value="Glyco_hydr_116N"/>
    <property type="match status" value="1"/>
</dbReference>
<evidence type="ECO:0008006" key="5">
    <source>
        <dbReference type="Google" id="ProtNLM"/>
    </source>
</evidence>
<dbReference type="AlphaFoldDB" id="A0A1F6CXU6"/>
<dbReference type="Proteomes" id="UP000178606">
    <property type="component" value="Unassembled WGS sequence"/>
</dbReference>
<dbReference type="PANTHER" id="PTHR12654:SF0">
    <property type="entry name" value="NON-LYSOSOMAL GLUCOSYLCERAMIDASE"/>
    <property type="match status" value="1"/>
</dbReference>
<evidence type="ECO:0000259" key="1">
    <source>
        <dbReference type="Pfam" id="PF04685"/>
    </source>
</evidence>
<dbReference type="EMBL" id="MFKF01000116">
    <property type="protein sequence ID" value="OGG53880.1"/>
    <property type="molecule type" value="Genomic_DNA"/>
</dbReference>
<dbReference type="InterPro" id="IPR052566">
    <property type="entry name" value="Non-lysos_glucosylceramidase"/>
</dbReference>
<dbReference type="SUPFAM" id="SSF48208">
    <property type="entry name" value="Six-hairpin glycosidases"/>
    <property type="match status" value="1"/>
</dbReference>
<protein>
    <recommendedName>
        <fullName evidence="5">Glycosyl-hydrolase family 116 catalytic region domain-containing protein</fullName>
    </recommendedName>
</protein>
<evidence type="ECO:0000313" key="4">
    <source>
        <dbReference type="Proteomes" id="UP000178606"/>
    </source>
</evidence>
<comment type="caution">
    <text evidence="3">The sequence shown here is derived from an EMBL/GenBank/DDBJ whole genome shotgun (WGS) entry which is preliminary data.</text>
</comment>
<dbReference type="InterPro" id="IPR012341">
    <property type="entry name" value="6hp_glycosidase-like_sf"/>
</dbReference>
<feature type="domain" description="Glycosyl-hydrolase family 116 N-terminal" evidence="2">
    <location>
        <begin position="39"/>
        <end position="358"/>
    </location>
</feature>
<dbReference type="Pfam" id="PF04685">
    <property type="entry name" value="DUF608"/>
    <property type="match status" value="1"/>
</dbReference>
<dbReference type="Gene3D" id="1.50.10.10">
    <property type="match status" value="1"/>
</dbReference>